<reference evidence="2" key="2">
    <citation type="submission" date="2023-12" db="EMBL/GenBank/DDBJ databases">
        <authorList>
            <person name="Sun Q."/>
            <person name="Inoue M."/>
        </authorList>
    </citation>
    <scope>NUCLEOTIDE SEQUENCE</scope>
    <source>
        <strain evidence="2">JCM 14265</strain>
    </source>
</reference>
<comment type="caution">
    <text evidence="2">The sequence shown here is derived from an EMBL/GenBank/DDBJ whole genome shotgun (WGS) entry which is preliminary data.</text>
</comment>
<accession>A0AAV3SVZ5</accession>
<proteinExistence type="predicted"/>
<evidence type="ECO:0000256" key="1">
    <source>
        <dbReference type="SAM" id="MobiDB-lite"/>
    </source>
</evidence>
<protein>
    <submittedName>
        <fullName evidence="2">Uncharacterized protein</fullName>
    </submittedName>
</protein>
<feature type="region of interest" description="Disordered" evidence="1">
    <location>
        <begin position="18"/>
        <end position="43"/>
    </location>
</feature>
<evidence type="ECO:0000313" key="2">
    <source>
        <dbReference type="EMBL" id="GAA0553143.1"/>
    </source>
</evidence>
<evidence type="ECO:0000313" key="3">
    <source>
        <dbReference type="Proteomes" id="UP001501425"/>
    </source>
</evidence>
<dbReference type="AlphaFoldDB" id="A0AAV3SVZ5"/>
<organism evidence="2 3">
    <name type="scientific">Halorubrum ejinorense</name>
    <dbReference type="NCBI Taxonomy" id="425309"/>
    <lineage>
        <taxon>Archaea</taxon>
        <taxon>Methanobacteriati</taxon>
        <taxon>Methanobacteriota</taxon>
        <taxon>Stenosarchaea group</taxon>
        <taxon>Halobacteria</taxon>
        <taxon>Halobacteriales</taxon>
        <taxon>Haloferacaceae</taxon>
        <taxon>Halorubrum</taxon>
    </lineage>
</organism>
<dbReference type="Gene3D" id="3.40.50.1240">
    <property type="entry name" value="Phosphoglycerate mutase-like"/>
    <property type="match status" value="1"/>
</dbReference>
<reference evidence="2" key="1">
    <citation type="journal article" date="2014" name="Int. J. Syst. Evol. Microbiol.">
        <title>Complete genome sequence of Corynebacterium casei LMG S-19264T (=DSM 44701T), isolated from a smear-ripened cheese.</title>
        <authorList>
            <consortium name="US DOE Joint Genome Institute (JGI-PGF)"/>
            <person name="Walter F."/>
            <person name="Albersmeier A."/>
            <person name="Kalinowski J."/>
            <person name="Ruckert C."/>
        </authorList>
    </citation>
    <scope>NUCLEOTIDE SEQUENCE</scope>
    <source>
        <strain evidence="2">JCM 14265</strain>
    </source>
</reference>
<sequence>MYASPSLRTIETVGEVRRGIDSEPIPESGLGEQQNRDRFDGEPETIPQERLADRFGAIRLGHEPFLRS</sequence>
<dbReference type="Proteomes" id="UP001501425">
    <property type="component" value="Unassembled WGS sequence"/>
</dbReference>
<dbReference type="EMBL" id="BAAADQ010000015">
    <property type="protein sequence ID" value="GAA0553143.1"/>
    <property type="molecule type" value="Genomic_DNA"/>
</dbReference>
<name>A0AAV3SVZ5_9EURY</name>
<gene>
    <name evidence="2" type="ORF">GCM10008994_30180</name>
</gene>
<dbReference type="InterPro" id="IPR029033">
    <property type="entry name" value="His_PPase_superfam"/>
</dbReference>